<dbReference type="PANTHER" id="PTHR33507">
    <property type="entry name" value="INNER MEMBRANE PROTEIN YBBJ"/>
    <property type="match status" value="1"/>
</dbReference>
<dbReference type="InterPro" id="IPR052165">
    <property type="entry name" value="Membrane_assoc_protease"/>
</dbReference>
<dbReference type="Pfam" id="PF01957">
    <property type="entry name" value="NfeD"/>
    <property type="match status" value="1"/>
</dbReference>
<dbReference type="InterPro" id="IPR002810">
    <property type="entry name" value="NfeD-like_C"/>
</dbReference>
<reference evidence="7 8" key="1">
    <citation type="submission" date="2019-06" db="EMBL/GenBank/DDBJ databases">
        <title>Sequencing the genomes of 1000 actinobacteria strains.</title>
        <authorList>
            <person name="Klenk H.-P."/>
        </authorList>
    </citation>
    <scope>NUCLEOTIDE SEQUENCE [LARGE SCALE GENOMIC DNA]</scope>
    <source>
        <strain evidence="7 8">DSM 44819</strain>
    </source>
</reference>
<evidence type="ECO:0000256" key="5">
    <source>
        <dbReference type="SAM" id="Phobius"/>
    </source>
</evidence>
<dbReference type="PANTHER" id="PTHR33507:SF3">
    <property type="entry name" value="INNER MEMBRANE PROTEIN YBBJ"/>
    <property type="match status" value="1"/>
</dbReference>
<keyword evidence="4 5" id="KW-0472">Membrane</keyword>
<gene>
    <name evidence="7" type="ORF">FB564_3156</name>
</gene>
<evidence type="ECO:0000259" key="6">
    <source>
        <dbReference type="Pfam" id="PF01957"/>
    </source>
</evidence>
<dbReference type="Gene3D" id="2.40.50.140">
    <property type="entry name" value="Nucleic acid-binding proteins"/>
    <property type="match status" value="1"/>
</dbReference>
<comment type="caution">
    <text evidence="7">The sequence shown here is derived from an EMBL/GenBank/DDBJ whole genome shotgun (WGS) entry which is preliminary data.</text>
</comment>
<evidence type="ECO:0000256" key="3">
    <source>
        <dbReference type="ARBA" id="ARBA00022989"/>
    </source>
</evidence>
<feature type="transmembrane region" description="Helical" evidence="5">
    <location>
        <begin position="27"/>
        <end position="43"/>
    </location>
</feature>
<keyword evidence="7" id="KW-0378">Hydrolase</keyword>
<dbReference type="GO" id="GO:0008233">
    <property type="term" value="F:peptidase activity"/>
    <property type="evidence" value="ECO:0007669"/>
    <property type="project" value="UniProtKB-KW"/>
</dbReference>
<accession>A0A542XQ54</accession>
<dbReference type="GO" id="GO:0005886">
    <property type="term" value="C:plasma membrane"/>
    <property type="evidence" value="ECO:0007669"/>
    <property type="project" value="TreeGrafter"/>
</dbReference>
<feature type="domain" description="NfeD-like C-terminal" evidence="6">
    <location>
        <begin position="114"/>
        <end position="169"/>
    </location>
</feature>
<comment type="subcellular location">
    <subcellularLocation>
        <location evidence="1">Membrane</location>
        <topology evidence="1">Multi-pass membrane protein</topology>
    </subcellularLocation>
</comment>
<keyword evidence="3 5" id="KW-1133">Transmembrane helix</keyword>
<dbReference type="InterPro" id="IPR012340">
    <property type="entry name" value="NA-bd_OB-fold"/>
</dbReference>
<feature type="transmembrane region" description="Helical" evidence="5">
    <location>
        <begin position="74"/>
        <end position="94"/>
    </location>
</feature>
<evidence type="ECO:0000256" key="4">
    <source>
        <dbReference type="ARBA" id="ARBA00023136"/>
    </source>
</evidence>
<dbReference type="SUPFAM" id="SSF141322">
    <property type="entry name" value="NfeD domain-like"/>
    <property type="match status" value="1"/>
</dbReference>
<name>A0A542XQ54_SALAC</name>
<dbReference type="Proteomes" id="UP000315983">
    <property type="component" value="Unassembled WGS sequence"/>
</dbReference>
<organism evidence="7 8">
    <name type="scientific">Salinispora arenicola</name>
    <dbReference type="NCBI Taxonomy" id="168697"/>
    <lineage>
        <taxon>Bacteria</taxon>
        <taxon>Bacillati</taxon>
        <taxon>Actinomycetota</taxon>
        <taxon>Actinomycetes</taxon>
        <taxon>Micromonosporales</taxon>
        <taxon>Micromonosporaceae</taxon>
        <taxon>Salinispora</taxon>
    </lineage>
</organism>
<proteinExistence type="predicted"/>
<keyword evidence="2 5" id="KW-0812">Transmembrane</keyword>
<dbReference type="GO" id="GO:0006508">
    <property type="term" value="P:proteolysis"/>
    <property type="evidence" value="ECO:0007669"/>
    <property type="project" value="UniProtKB-KW"/>
</dbReference>
<evidence type="ECO:0000256" key="2">
    <source>
        <dbReference type="ARBA" id="ARBA00022692"/>
    </source>
</evidence>
<evidence type="ECO:0000313" key="8">
    <source>
        <dbReference type="Proteomes" id="UP000315983"/>
    </source>
</evidence>
<keyword evidence="7" id="KW-0645">Protease</keyword>
<sequence length="183" mass="19339">MIRTGRLPQVAAVRESMTRAPACHDRGVDAVLWIVVGVVLAIAEIFTTTLFLIMFAVGAFAAAGAAAIGAPVEIQAVVFAVVSALTVLGARPALRRRITLASTDDSPFGVGAIEGSAALVLERVDVDHGLVKIDGELWQARSYDATQVFVPGDRVQVIQVRGATALVWRDDVSPPGELPETKR</sequence>
<dbReference type="AlphaFoldDB" id="A0A542XQ54"/>
<dbReference type="EMBL" id="VFOL01000001">
    <property type="protein sequence ID" value="TQL37984.1"/>
    <property type="molecule type" value="Genomic_DNA"/>
</dbReference>
<evidence type="ECO:0000256" key="1">
    <source>
        <dbReference type="ARBA" id="ARBA00004141"/>
    </source>
</evidence>
<protein>
    <submittedName>
        <fullName evidence="7">Membrane protein implicated in regulation of membrane protease activity</fullName>
    </submittedName>
</protein>
<evidence type="ECO:0000313" key="7">
    <source>
        <dbReference type="EMBL" id="TQL37984.1"/>
    </source>
</evidence>